<feature type="compositionally biased region" description="Low complexity" evidence="8">
    <location>
        <begin position="165"/>
        <end position="182"/>
    </location>
</feature>
<organism evidence="10 11">
    <name type="scientific">Rhodonia placenta</name>
    <dbReference type="NCBI Taxonomy" id="104341"/>
    <lineage>
        <taxon>Eukaryota</taxon>
        <taxon>Fungi</taxon>
        <taxon>Dikarya</taxon>
        <taxon>Basidiomycota</taxon>
        <taxon>Agaricomycotina</taxon>
        <taxon>Agaricomycetes</taxon>
        <taxon>Polyporales</taxon>
        <taxon>Adustoporiaceae</taxon>
        <taxon>Rhodonia</taxon>
    </lineage>
</organism>
<protein>
    <recommendedName>
        <fullName evidence="7">Enhancer of polycomb-like protein</fullName>
    </recommendedName>
</protein>
<feature type="compositionally biased region" description="Polar residues" evidence="8">
    <location>
        <begin position="738"/>
        <end position="763"/>
    </location>
</feature>
<evidence type="ECO:0000256" key="2">
    <source>
        <dbReference type="ARBA" id="ARBA00008035"/>
    </source>
</evidence>
<feature type="region of interest" description="Disordered" evidence="8">
    <location>
        <begin position="395"/>
        <end position="426"/>
    </location>
</feature>
<feature type="region of interest" description="Disordered" evidence="8">
    <location>
        <begin position="80"/>
        <end position="101"/>
    </location>
</feature>
<proteinExistence type="inferred from homology"/>
<dbReference type="GO" id="GO:0006357">
    <property type="term" value="P:regulation of transcription by RNA polymerase II"/>
    <property type="evidence" value="ECO:0007669"/>
    <property type="project" value="InterPro"/>
</dbReference>
<keyword evidence="3 7" id="KW-0805">Transcription regulation</keyword>
<feature type="region of interest" description="Disordered" evidence="8">
    <location>
        <begin position="954"/>
        <end position="991"/>
    </location>
</feature>
<feature type="domain" description="Enhancer of polycomb-like N-terminal" evidence="9">
    <location>
        <begin position="15"/>
        <end position="212"/>
    </location>
</feature>
<feature type="region of interest" description="Disordered" evidence="8">
    <location>
        <begin position="598"/>
        <end position="637"/>
    </location>
</feature>
<comment type="subcellular location">
    <subcellularLocation>
        <location evidence="1 7">Nucleus</location>
    </subcellularLocation>
</comment>
<evidence type="ECO:0000256" key="7">
    <source>
        <dbReference type="RuleBase" id="RU361124"/>
    </source>
</evidence>
<evidence type="ECO:0000256" key="6">
    <source>
        <dbReference type="ARBA" id="ARBA00025513"/>
    </source>
</evidence>
<evidence type="ECO:0000313" key="11">
    <source>
        <dbReference type="Proteomes" id="UP000639403"/>
    </source>
</evidence>
<feature type="region of interest" description="Disordered" evidence="8">
    <location>
        <begin position="159"/>
        <end position="192"/>
    </location>
</feature>
<reference evidence="10" key="1">
    <citation type="submission" date="2020-11" db="EMBL/GenBank/DDBJ databases">
        <authorList>
            <person name="Koelle M."/>
            <person name="Horta M.A.C."/>
            <person name="Nowrousian M."/>
            <person name="Ohm R.A."/>
            <person name="Benz P."/>
            <person name="Pilgard A."/>
        </authorList>
    </citation>
    <scope>NUCLEOTIDE SEQUENCE</scope>
    <source>
        <strain evidence="10">FPRL280</strain>
    </source>
</reference>
<dbReference type="GO" id="GO:0035267">
    <property type="term" value="C:NuA4 histone acetyltransferase complex"/>
    <property type="evidence" value="ECO:0007669"/>
    <property type="project" value="InterPro"/>
</dbReference>
<comment type="similarity">
    <text evidence="2 7">Belongs to the enhancer of polycomb family.</text>
</comment>
<dbReference type="PANTHER" id="PTHR14898">
    <property type="entry name" value="ENHANCER OF POLYCOMB"/>
    <property type="match status" value="1"/>
</dbReference>
<dbReference type="InterPro" id="IPR019542">
    <property type="entry name" value="Enhancer_polycomb-like_N"/>
</dbReference>
<feature type="region of interest" description="Disordered" evidence="8">
    <location>
        <begin position="439"/>
        <end position="465"/>
    </location>
</feature>
<evidence type="ECO:0000256" key="1">
    <source>
        <dbReference type="ARBA" id="ARBA00004123"/>
    </source>
</evidence>
<dbReference type="Proteomes" id="UP000639403">
    <property type="component" value="Unassembled WGS sequence"/>
</dbReference>
<evidence type="ECO:0000256" key="8">
    <source>
        <dbReference type="SAM" id="MobiDB-lite"/>
    </source>
</evidence>
<dbReference type="GO" id="GO:0005634">
    <property type="term" value="C:nucleus"/>
    <property type="evidence" value="ECO:0007669"/>
    <property type="project" value="UniProtKB-SubCell"/>
</dbReference>
<dbReference type="Pfam" id="PF10513">
    <property type="entry name" value="EPL1"/>
    <property type="match status" value="1"/>
</dbReference>
<dbReference type="InterPro" id="IPR024943">
    <property type="entry name" value="Enhancer_polycomb"/>
</dbReference>
<evidence type="ECO:0000256" key="4">
    <source>
        <dbReference type="ARBA" id="ARBA00023163"/>
    </source>
</evidence>
<evidence type="ECO:0000313" key="10">
    <source>
        <dbReference type="EMBL" id="KAF9819746.1"/>
    </source>
</evidence>
<feature type="compositionally biased region" description="Basic and acidic residues" evidence="8">
    <location>
        <begin position="440"/>
        <end position="451"/>
    </location>
</feature>
<feature type="region of interest" description="Disordered" evidence="8">
    <location>
        <begin position="727"/>
        <end position="763"/>
    </location>
</feature>
<reference evidence="10" key="2">
    <citation type="journal article" name="Front. Microbiol.">
        <title>Degradative Capacity of Two Strains of Rhodonia placenta: From Phenotype to Genotype.</title>
        <authorList>
            <person name="Kolle M."/>
            <person name="Horta M.A.C."/>
            <person name="Nowrousian M."/>
            <person name="Ohm R.A."/>
            <person name="Benz J.P."/>
            <person name="Pilgard A."/>
        </authorList>
    </citation>
    <scope>NUCLEOTIDE SEQUENCE</scope>
    <source>
        <strain evidence="10">FPRL280</strain>
    </source>
</reference>
<gene>
    <name evidence="10" type="ORF">IEO21_01837</name>
</gene>
<sequence>MPRNHNAGPSTLRNRNRVTNKTRLKVITESIDADPIVLDEDEEKIRVVSTAGVDAEDANEHHLQAVLSAAATRHQAHARSTRAASEKEKTEPAAYIPTPDSTGIVGNYEELYPSGRWKDPTTYVKFSDTVEESISFSLANGFIFYMDERDKEWLDKNNEEARGEGTSAQGSVSSTSTRSGRSSKAKGKDPEISQPIAMSEDEFELVMAIFEKVTHEKTEFLHHGLEQGTPFPPFSDYQDTFATDLPPSTFALFTKPASVPPPPQLLRLARTVYPYWRERRIERAGHPIIPTVNLDETDSKNESYICFRRREIKAVRKTRAQQVTYSDKLTRLRDELDEALKLSNFLMRREKAKRESAHHAHTVWDKRFTLAEFKRKYPSLCSKEDDDLFYDKERVPKKPRLESTAPRENGDLASPTTYTEPPIRPKERLAQIQSQIEDELSQRKEKDHGWEDATDNPYQPSPVSHASKLFKVVTAARRSAASKGNEIAQRDRTPRAGRLRFGRGGRIHLDRCAVFRHVSPSGFLAEDGDNEDETQERARRLAERWRYDVDDVPAVGPDGSEEKDRVLLDDFSTKYLVHHVALLNDQDYSSLTTDATITTTSSDGRPQSHLPFRFTNRKDTPGISQRPSPIPLGQPISAVHSASSSLSLSSVGTPVSVATSLKNIAPPNVPHMRISSNGAMRPPGLPTIPSMPAAISTSHTSPHNTPSVPVGQINGTHDSAAQITDGVDPAVRSPAPNGHTQVSNDQSQPDALSSATTSLSPVRAKTQVQQPISMPSMHNGYHMTPVNSYSNPMPTPQYMHPSSRPNVQQMPNFKSAFAMSSTADNAIQSHNTNMQIRTPTSYIIPNTSGYMQQFAGQRHMQQYLAQQHQHQQRSPSVNVAEANCMDGVANPAMSPPLSGVPPRAPSANMSRGVAVPTVPTMSHAISQAQGRLSPATIARLSTPLSPSQQLLNASIGATQQQASPSRSPQPPPLASPSPSMRHAVGSSGAGY</sequence>
<accession>A0A8H7U5M2</accession>
<evidence type="ECO:0000256" key="3">
    <source>
        <dbReference type="ARBA" id="ARBA00023015"/>
    </source>
</evidence>
<name>A0A8H7U5M2_9APHY</name>
<keyword evidence="5 7" id="KW-0539">Nucleus</keyword>
<evidence type="ECO:0000259" key="9">
    <source>
        <dbReference type="Pfam" id="PF10513"/>
    </source>
</evidence>
<evidence type="ECO:0000256" key="5">
    <source>
        <dbReference type="ARBA" id="ARBA00023242"/>
    </source>
</evidence>
<dbReference type="EMBL" id="JADOXO010000015">
    <property type="protein sequence ID" value="KAF9819746.1"/>
    <property type="molecule type" value="Genomic_DNA"/>
</dbReference>
<keyword evidence="4 7" id="KW-0804">Transcription</keyword>
<comment type="caution">
    <text evidence="10">The sequence shown here is derived from an EMBL/GenBank/DDBJ whole genome shotgun (WGS) entry which is preliminary data.</text>
</comment>
<comment type="function">
    <text evidence="6">Component of the NuA4 histone acetyltransferase complex which is involved in transcriptional activation of selected genes principally by acetylation of nucleosomal histone H4 and H2A. The NuA4 complex is also involved in DNA repair. Involved in gene silencing by neighboring heterochromatin, blockage of the silencing spreading along the chromosome, and required for cell cycle progression through G2/M.</text>
</comment>
<dbReference type="AlphaFoldDB" id="A0A8H7U5M2"/>